<protein>
    <submittedName>
        <fullName evidence="1">Envelope glycoprotein O</fullName>
    </submittedName>
</protein>
<gene>
    <name evidence="1" type="primary">U47</name>
</gene>
<keyword evidence="1" id="KW-0946">Virion</keyword>
<keyword evidence="1" id="KW-0261">Viral envelope protein</keyword>
<evidence type="ECO:0000313" key="1">
    <source>
        <dbReference type="EMBL" id="ADK70872.1"/>
    </source>
</evidence>
<dbReference type="GO" id="GO:0019031">
    <property type="term" value="C:viral envelope"/>
    <property type="evidence" value="ECO:0007669"/>
    <property type="project" value="UniProtKB-KW"/>
</dbReference>
<organism evidence="1">
    <name type="scientific">Elephant endotheliotropic herpesvirus 1B</name>
    <dbReference type="NCBI Taxonomy" id="759754"/>
    <lineage>
        <taxon>Viruses</taxon>
        <taxon>Duplodnaviria</taxon>
        <taxon>Heunggongvirae</taxon>
        <taxon>Peploviricota</taxon>
        <taxon>Herviviricetes</taxon>
        <taxon>Herpesvirales</taxon>
        <taxon>Orthoherpesviridae</taxon>
        <taxon>Betaherpesvirinae</taxon>
        <taxon>Proboscivirus</taxon>
        <taxon>Proboscivirus elephantidbeta1</taxon>
        <taxon>Elephantid herpesvirus 1</taxon>
    </lineage>
</organism>
<evidence type="ECO:0000313" key="2">
    <source>
        <dbReference type="EMBL" id="ADK70898.1"/>
    </source>
</evidence>
<reference evidence="1" key="1">
    <citation type="submission" date="2011-11" db="EMBL/GenBank/DDBJ databases">
        <title>The Genomes of Seven Distinct Elephant Herpesviruses Associated with Hemorrhagic Disease are Highly Diverged from Both Cytomegaloviruses and Roseoloviruses and Form a New Proboscivirus Genus.</title>
        <authorList>
            <person name="Richman L.K."/>
            <person name="Zong J.-C."/>
            <person name="Latimer E."/>
            <person name="Heaggans S.Y."/>
            <person name="Montali R.J."/>
            <person name="Hayward G.S."/>
        </authorList>
    </citation>
    <scope>NUCLEOTIDE SEQUENCE</scope>
    <source>
        <strain evidence="1">North American #NAP14</strain>
        <strain evidence="2">North American #NAP19</strain>
    </source>
</reference>
<dbReference type="EMBL" id="HM568552">
    <property type="protein sequence ID" value="ADK70898.1"/>
    <property type="molecule type" value="Genomic_DNA"/>
</dbReference>
<accession>E2IL42</accession>
<proteinExistence type="predicted"/>
<sequence length="213" mass="24674">MAIPEAVTWDNLGSLMNNTQLNYFIPSHKNSIQYVCSDDKSRFSFVQCYLRILTLSIARFNEKSFDCSNQTIQNIYNLTMPGFFVQAPIPFCYDQNVANTKNCTLMLTSNDVMYWTYRQAVLNQPTFNNCMKPWKYIKFLSEKITNVNLTASQNIANSTMNFINRYINSSISMEKFLLTTIYNMAQPLGPRCSVEGLFSLSHYANKRLTERKN</sequence>
<dbReference type="EMBL" id="HM568538">
    <property type="protein sequence ID" value="ADK70872.1"/>
    <property type="molecule type" value="Genomic_DNA"/>
</dbReference>
<name>E2IL42_ELHV1</name>